<dbReference type="InterPro" id="IPR018378">
    <property type="entry name" value="C-type_lectin_CS"/>
</dbReference>
<feature type="non-terminal residue" evidence="3">
    <location>
        <position position="137"/>
    </location>
</feature>
<evidence type="ECO:0000256" key="1">
    <source>
        <dbReference type="ARBA" id="ARBA00023157"/>
    </source>
</evidence>
<gene>
    <name evidence="3" type="ORF">BRAFLDRAFT_224909</name>
</gene>
<name>C3ZN41_BRAFL</name>
<dbReference type="InterPro" id="IPR016187">
    <property type="entry name" value="CTDL_fold"/>
</dbReference>
<protein>
    <recommendedName>
        <fullName evidence="2">C-type lectin domain-containing protein</fullName>
    </recommendedName>
</protein>
<dbReference type="PANTHER" id="PTHR22801:SF63">
    <property type="entry name" value="C-TYPE LECTIN DOMAIN-CONTAINING PROTEIN"/>
    <property type="match status" value="1"/>
</dbReference>
<dbReference type="AlphaFoldDB" id="C3ZN41"/>
<dbReference type="Gene3D" id="3.10.100.10">
    <property type="entry name" value="Mannose-Binding Protein A, subunit A"/>
    <property type="match status" value="1"/>
</dbReference>
<dbReference type="InParanoid" id="C3ZN41"/>
<dbReference type="PROSITE" id="PS50041">
    <property type="entry name" value="C_TYPE_LECTIN_2"/>
    <property type="match status" value="1"/>
</dbReference>
<dbReference type="InterPro" id="IPR016186">
    <property type="entry name" value="C-type_lectin-like/link_sf"/>
</dbReference>
<organism>
    <name type="scientific">Branchiostoma floridae</name>
    <name type="common">Florida lancelet</name>
    <name type="synonym">Amphioxus</name>
    <dbReference type="NCBI Taxonomy" id="7739"/>
    <lineage>
        <taxon>Eukaryota</taxon>
        <taxon>Metazoa</taxon>
        <taxon>Chordata</taxon>
        <taxon>Cephalochordata</taxon>
        <taxon>Leptocardii</taxon>
        <taxon>Amphioxiformes</taxon>
        <taxon>Branchiostomatidae</taxon>
        <taxon>Branchiostoma</taxon>
    </lineage>
</organism>
<dbReference type="Pfam" id="PF00059">
    <property type="entry name" value="Lectin_C"/>
    <property type="match status" value="1"/>
</dbReference>
<dbReference type="SUPFAM" id="SSF56436">
    <property type="entry name" value="C-type lectin-like"/>
    <property type="match status" value="1"/>
</dbReference>
<feature type="domain" description="C-type lectin" evidence="2">
    <location>
        <begin position="20"/>
        <end position="136"/>
    </location>
</feature>
<dbReference type="eggNOG" id="KOG4297">
    <property type="taxonomic scope" value="Eukaryota"/>
</dbReference>
<evidence type="ECO:0000313" key="3">
    <source>
        <dbReference type="EMBL" id="EEN46004.1"/>
    </source>
</evidence>
<accession>C3ZN41</accession>
<dbReference type="InterPro" id="IPR001304">
    <property type="entry name" value="C-type_lectin-like"/>
</dbReference>
<sequence>MPHFVTSYSTVCPKANYTWFNGVCYKDFAEEKTYDEARQTCAADGGLLAMPKDNAANSFLHNLAGGELRWIGLNDRNDEGQWVFEDGQTLASTNQDRWNRGEPNNAEGGEDCASLLDSSPFWNDEPCVFERGFICEL</sequence>
<keyword evidence="1" id="KW-1015">Disulfide bond</keyword>
<dbReference type="SMART" id="SM00034">
    <property type="entry name" value="CLECT"/>
    <property type="match status" value="1"/>
</dbReference>
<reference evidence="3" key="1">
    <citation type="journal article" date="2008" name="Nature">
        <title>The amphioxus genome and the evolution of the chordate karyotype.</title>
        <authorList>
            <consortium name="US DOE Joint Genome Institute (JGI-PGF)"/>
            <person name="Putnam N.H."/>
            <person name="Butts T."/>
            <person name="Ferrier D.E.K."/>
            <person name="Furlong R.F."/>
            <person name="Hellsten U."/>
            <person name="Kawashima T."/>
            <person name="Robinson-Rechavi M."/>
            <person name="Shoguchi E."/>
            <person name="Terry A."/>
            <person name="Yu J.-K."/>
            <person name="Benito-Gutierrez E.L."/>
            <person name="Dubchak I."/>
            <person name="Garcia-Fernandez J."/>
            <person name="Gibson-Brown J.J."/>
            <person name="Grigoriev I.V."/>
            <person name="Horton A.C."/>
            <person name="de Jong P.J."/>
            <person name="Jurka J."/>
            <person name="Kapitonov V.V."/>
            <person name="Kohara Y."/>
            <person name="Kuroki Y."/>
            <person name="Lindquist E."/>
            <person name="Lucas S."/>
            <person name="Osoegawa K."/>
            <person name="Pennacchio L.A."/>
            <person name="Salamov A.A."/>
            <person name="Satou Y."/>
            <person name="Sauka-Spengler T."/>
            <person name="Schmutz J."/>
            <person name="Shin-I T."/>
            <person name="Toyoda A."/>
            <person name="Bronner-Fraser M."/>
            <person name="Fujiyama A."/>
            <person name="Holland L.Z."/>
            <person name="Holland P.W.H."/>
            <person name="Satoh N."/>
            <person name="Rokhsar D.S."/>
        </authorList>
    </citation>
    <scope>NUCLEOTIDE SEQUENCE [LARGE SCALE GENOMIC DNA]</scope>
    <source>
        <strain evidence="3">S238N-H82</strain>
        <tissue evidence="3">Testes</tissue>
    </source>
</reference>
<dbReference type="PROSITE" id="PS00615">
    <property type="entry name" value="C_TYPE_LECTIN_1"/>
    <property type="match status" value="1"/>
</dbReference>
<dbReference type="EMBL" id="GG666649">
    <property type="protein sequence ID" value="EEN46004.1"/>
    <property type="molecule type" value="Genomic_DNA"/>
</dbReference>
<proteinExistence type="predicted"/>
<dbReference type="InterPro" id="IPR050801">
    <property type="entry name" value="Ca-Dep_Lectins_ImmuneDev"/>
</dbReference>
<evidence type="ECO:0000259" key="2">
    <source>
        <dbReference type="PROSITE" id="PS50041"/>
    </source>
</evidence>
<dbReference type="PANTHER" id="PTHR22801">
    <property type="entry name" value="LITHOSTATHINE"/>
    <property type="match status" value="1"/>
</dbReference>